<dbReference type="EMBL" id="WVBC01000030">
    <property type="protein sequence ID" value="NKT78141.1"/>
    <property type="molecule type" value="Genomic_DNA"/>
</dbReference>
<gene>
    <name evidence="2" type="ORF">GS441_18945</name>
    <name evidence="3" type="ORF">GS882_08495</name>
</gene>
<protein>
    <submittedName>
        <fullName evidence="3">Uncharacterized protein</fullName>
    </submittedName>
</protein>
<evidence type="ECO:0000313" key="3">
    <source>
        <dbReference type="EMBL" id="NKT78141.1"/>
    </source>
</evidence>
<proteinExistence type="predicted"/>
<organism evidence="3 4">
    <name type="scientific">Rhodococcus hoagii</name>
    <name type="common">Corynebacterium equii</name>
    <dbReference type="NCBI Taxonomy" id="43767"/>
    <lineage>
        <taxon>Bacteria</taxon>
        <taxon>Bacillati</taxon>
        <taxon>Actinomycetota</taxon>
        <taxon>Actinomycetes</taxon>
        <taxon>Mycobacteriales</taxon>
        <taxon>Nocardiaceae</taxon>
        <taxon>Prescottella</taxon>
    </lineage>
</organism>
<reference evidence="2" key="1">
    <citation type="submission" date="2019-11" db="EMBL/GenBank/DDBJ databases">
        <title>Spread of Macrolides and rifampicin resistant Rhodococcus equi in clinical isolates in the USA.</title>
        <authorList>
            <person name="Alvarez-Narvaez S."/>
            <person name="Huber L."/>
            <person name="Cohen N.D."/>
            <person name="Slovis N."/>
            <person name="Greiter M."/>
            <person name="Giguere S."/>
            <person name="Hart K."/>
        </authorList>
    </citation>
    <scope>NUCLEOTIDE SEQUENCE</scope>
    <source>
        <strain evidence="2">Lh_17</strain>
    </source>
</reference>
<dbReference type="EMBL" id="WUXR01000012">
    <property type="protein sequence ID" value="MBM4567420.1"/>
    <property type="molecule type" value="Genomic_DNA"/>
</dbReference>
<feature type="region of interest" description="Disordered" evidence="1">
    <location>
        <begin position="87"/>
        <end position="110"/>
    </location>
</feature>
<comment type="caution">
    <text evidence="3">The sequence shown here is derived from an EMBL/GenBank/DDBJ whole genome shotgun (WGS) entry which is preliminary data.</text>
</comment>
<dbReference type="Proteomes" id="UP000603463">
    <property type="component" value="Unassembled WGS sequence"/>
</dbReference>
<accession>A0A9Q4ZKD4</accession>
<evidence type="ECO:0000313" key="2">
    <source>
        <dbReference type="EMBL" id="MBM4567420.1"/>
    </source>
</evidence>
<dbReference type="AlphaFoldDB" id="A0A9Q4ZKD4"/>
<evidence type="ECO:0000256" key="1">
    <source>
        <dbReference type="SAM" id="MobiDB-lite"/>
    </source>
</evidence>
<name>A0A9Q4ZKD4_RHOHA</name>
<sequence>MTIEISDGVTVTVNVPNRMPTICPATTPGGPIAVPVQGSLTAEQFAHIVATVTAKVVEELSGQPGAVSWDAVQDKPDAFPPAAHRHNASDIDDLPSGGGGAGIDDATIGTDTTWSSQKTAQELAGKAPAGWNSTLEMFGGSWEQPVDTGLTVPEGIDEAFNMAIGLSESLTDFLSMQGDSVGIASKTFVAVPALPPNPTPGTIYIVPGADGVLTLHLPIPMQ</sequence>
<reference evidence="3" key="2">
    <citation type="journal article" date="2020" name="Environ. Microbiol.">
        <title>The novel and transferable erm(51) gene confers Macrolides, Lincosamides, and Streptogramins B (MLSB) resistance to clonal Rhodococcus equi in the environment.</title>
        <authorList>
            <person name="Huber L."/>
            <person name="Giguere S."/>
            <person name="Slovis N.M."/>
            <person name="Alvarez-Narvaez S."/>
            <person name="Hart K.A."/>
            <person name="Greiter M."/>
            <person name="Morris E.R.A."/>
            <person name="Cohen N.D."/>
        </authorList>
    </citation>
    <scope>NUCLEOTIDE SEQUENCE</scope>
    <source>
        <strain evidence="3">Lh_116_1</strain>
    </source>
</reference>
<dbReference type="Proteomes" id="UP000808906">
    <property type="component" value="Unassembled WGS sequence"/>
</dbReference>
<dbReference type="RefSeq" id="WP_084846538.1">
    <property type="nucleotide sequence ID" value="NZ_JAJNNF010000048.1"/>
</dbReference>
<evidence type="ECO:0000313" key="4">
    <source>
        <dbReference type="Proteomes" id="UP000603463"/>
    </source>
</evidence>